<feature type="transmembrane region" description="Helical" evidence="13">
    <location>
        <begin position="83"/>
        <end position="107"/>
    </location>
</feature>
<dbReference type="GeneID" id="97030892"/>
<keyword evidence="11" id="KW-0482">Metalloprotease</keyword>
<comment type="subcellular location">
    <subcellularLocation>
        <location evidence="2">Cell membrane</location>
        <topology evidence="2">Multi-pass membrane protein</topology>
    </subcellularLocation>
</comment>
<dbReference type="CDD" id="cd06158">
    <property type="entry name" value="S2P-M50_like_1"/>
    <property type="match status" value="1"/>
</dbReference>
<dbReference type="InterPro" id="IPR052348">
    <property type="entry name" value="Metallopeptidase_M50B"/>
</dbReference>
<evidence type="ECO:0000256" key="7">
    <source>
        <dbReference type="ARBA" id="ARBA00022723"/>
    </source>
</evidence>
<sequence>MNNKFFDLIILVISLLFVIITHELGHAVVALWNGDDTAKKAGRITFNPLKHLDLIGTLFLIVMKFGWAKPVPIDSRKFKNERFGLFTVSIAGITVNLITCFFAILIFNTLFYFNIYNYFVYSLLDNIALYSVVFAVFNLLPIPPLDGSKILASILPKSFEYFIYKNEKYSYIILLVLLYFGVINRIIVPAIKPILSFFNMISIYILKIF</sequence>
<keyword evidence="16" id="KW-1185">Reference proteome</keyword>
<feature type="transmembrane region" description="Helical" evidence="13">
    <location>
        <begin position="169"/>
        <end position="191"/>
    </location>
</feature>
<dbReference type="RefSeq" id="WP_134710658.1">
    <property type="nucleotide sequence ID" value="NZ_CP119081.1"/>
</dbReference>
<evidence type="ECO:0000256" key="5">
    <source>
        <dbReference type="ARBA" id="ARBA00022670"/>
    </source>
</evidence>
<evidence type="ECO:0000313" key="15">
    <source>
        <dbReference type="EMBL" id="TFF64920.1"/>
    </source>
</evidence>
<evidence type="ECO:0000256" key="3">
    <source>
        <dbReference type="ARBA" id="ARBA00007931"/>
    </source>
</evidence>
<evidence type="ECO:0000259" key="14">
    <source>
        <dbReference type="Pfam" id="PF02163"/>
    </source>
</evidence>
<comment type="caution">
    <text evidence="15">The sequence shown here is derived from an EMBL/GenBank/DDBJ whole genome shotgun (WGS) entry which is preliminary data.</text>
</comment>
<evidence type="ECO:0000256" key="10">
    <source>
        <dbReference type="ARBA" id="ARBA00022989"/>
    </source>
</evidence>
<evidence type="ECO:0000256" key="13">
    <source>
        <dbReference type="SAM" id="Phobius"/>
    </source>
</evidence>
<dbReference type="PANTHER" id="PTHR35864:SF1">
    <property type="entry name" value="ZINC METALLOPROTEASE YWHC-RELATED"/>
    <property type="match status" value="1"/>
</dbReference>
<evidence type="ECO:0000256" key="11">
    <source>
        <dbReference type="ARBA" id="ARBA00023049"/>
    </source>
</evidence>
<proteinExistence type="inferred from homology"/>
<dbReference type="AlphaFoldDB" id="A0A4R9C033"/>
<accession>A0A4R9C033</accession>
<keyword evidence="10 13" id="KW-1133">Transmembrane helix</keyword>
<dbReference type="GO" id="GO:0006508">
    <property type="term" value="P:proteolysis"/>
    <property type="evidence" value="ECO:0007669"/>
    <property type="project" value="UniProtKB-KW"/>
</dbReference>
<protein>
    <submittedName>
        <fullName evidence="15">Site-2 protease family protein</fullName>
    </submittedName>
</protein>
<feature type="transmembrane region" description="Helical" evidence="13">
    <location>
        <begin position="127"/>
        <end position="148"/>
    </location>
</feature>
<keyword evidence="5 15" id="KW-0645">Protease</keyword>
<feature type="transmembrane region" description="Helical" evidence="13">
    <location>
        <begin position="51"/>
        <end position="71"/>
    </location>
</feature>
<dbReference type="OrthoDB" id="9800627at2"/>
<dbReference type="EMBL" id="SCFR01000027">
    <property type="protein sequence ID" value="TFF64920.1"/>
    <property type="molecule type" value="Genomic_DNA"/>
</dbReference>
<evidence type="ECO:0000256" key="6">
    <source>
        <dbReference type="ARBA" id="ARBA00022692"/>
    </source>
</evidence>
<evidence type="ECO:0000256" key="4">
    <source>
        <dbReference type="ARBA" id="ARBA00022475"/>
    </source>
</evidence>
<evidence type="ECO:0000256" key="1">
    <source>
        <dbReference type="ARBA" id="ARBA00001947"/>
    </source>
</evidence>
<dbReference type="GO" id="GO:0005886">
    <property type="term" value="C:plasma membrane"/>
    <property type="evidence" value="ECO:0007669"/>
    <property type="project" value="UniProtKB-SubCell"/>
</dbReference>
<dbReference type="InterPro" id="IPR044537">
    <property type="entry name" value="Rip2-like"/>
</dbReference>
<keyword evidence="9" id="KW-0862">Zinc</keyword>
<dbReference type="Proteomes" id="UP000297454">
    <property type="component" value="Unassembled WGS sequence"/>
</dbReference>
<reference evidence="15 16" key="1">
    <citation type="submission" date="2019-01" db="EMBL/GenBank/DDBJ databases">
        <title>Draft Genome Sequences of Helcococcus ovis Strains Isolated from the Uterus and Vagina of Dairy Cows with Metritis.</title>
        <authorList>
            <person name="Cunha F."/>
            <person name="Jeon S.J."/>
            <person name="Kutzer P."/>
            <person name="Galvao K.N."/>
        </authorList>
    </citation>
    <scope>NUCLEOTIDE SEQUENCE [LARGE SCALE GENOMIC DNA]</scope>
    <source>
        <strain evidence="15 16">KG-37</strain>
    </source>
</reference>
<evidence type="ECO:0000256" key="9">
    <source>
        <dbReference type="ARBA" id="ARBA00022833"/>
    </source>
</evidence>
<dbReference type="PANTHER" id="PTHR35864">
    <property type="entry name" value="ZINC METALLOPROTEASE MJ0611-RELATED"/>
    <property type="match status" value="1"/>
</dbReference>
<evidence type="ECO:0000256" key="12">
    <source>
        <dbReference type="ARBA" id="ARBA00023136"/>
    </source>
</evidence>
<dbReference type="Pfam" id="PF02163">
    <property type="entry name" value="Peptidase_M50"/>
    <property type="match status" value="1"/>
</dbReference>
<dbReference type="InterPro" id="IPR008915">
    <property type="entry name" value="Peptidase_M50"/>
</dbReference>
<comment type="similarity">
    <text evidence="3">Belongs to the peptidase M50B family.</text>
</comment>
<keyword evidence="4" id="KW-1003">Cell membrane</keyword>
<evidence type="ECO:0000256" key="8">
    <source>
        <dbReference type="ARBA" id="ARBA00022801"/>
    </source>
</evidence>
<organism evidence="15 16">
    <name type="scientific">Helcococcus ovis</name>
    <dbReference type="NCBI Taxonomy" id="72026"/>
    <lineage>
        <taxon>Bacteria</taxon>
        <taxon>Bacillati</taxon>
        <taxon>Bacillota</taxon>
        <taxon>Tissierellia</taxon>
        <taxon>Tissierellales</taxon>
        <taxon>Peptoniphilaceae</taxon>
        <taxon>Helcococcus</taxon>
    </lineage>
</organism>
<name>A0A4R9C033_9FIRM</name>
<keyword evidence="7" id="KW-0479">Metal-binding</keyword>
<gene>
    <name evidence="15" type="ORF">EQF91_06945</name>
</gene>
<keyword evidence="6 13" id="KW-0812">Transmembrane</keyword>
<feature type="domain" description="Peptidase M50" evidence="14">
    <location>
        <begin position="120"/>
        <end position="177"/>
    </location>
</feature>
<evidence type="ECO:0000256" key="2">
    <source>
        <dbReference type="ARBA" id="ARBA00004651"/>
    </source>
</evidence>
<dbReference type="GO" id="GO:0046872">
    <property type="term" value="F:metal ion binding"/>
    <property type="evidence" value="ECO:0007669"/>
    <property type="project" value="UniProtKB-KW"/>
</dbReference>
<keyword evidence="12 13" id="KW-0472">Membrane</keyword>
<dbReference type="GO" id="GO:0008237">
    <property type="term" value="F:metallopeptidase activity"/>
    <property type="evidence" value="ECO:0007669"/>
    <property type="project" value="UniProtKB-KW"/>
</dbReference>
<comment type="cofactor">
    <cofactor evidence="1">
        <name>Zn(2+)</name>
        <dbReference type="ChEBI" id="CHEBI:29105"/>
    </cofactor>
</comment>
<keyword evidence="8" id="KW-0378">Hydrolase</keyword>
<evidence type="ECO:0000313" key="16">
    <source>
        <dbReference type="Proteomes" id="UP000297454"/>
    </source>
</evidence>